<reference evidence="1 2" key="1">
    <citation type="journal article" date="2022" name="DNA Res.">
        <title>Chromosomal-level genome assembly of the orchid tree Bauhinia variegata (Leguminosae; Cercidoideae) supports the allotetraploid origin hypothesis of Bauhinia.</title>
        <authorList>
            <person name="Zhong Y."/>
            <person name="Chen Y."/>
            <person name="Zheng D."/>
            <person name="Pang J."/>
            <person name="Liu Y."/>
            <person name="Luo S."/>
            <person name="Meng S."/>
            <person name="Qian L."/>
            <person name="Wei D."/>
            <person name="Dai S."/>
            <person name="Zhou R."/>
        </authorList>
    </citation>
    <scope>NUCLEOTIDE SEQUENCE [LARGE SCALE GENOMIC DNA]</scope>
    <source>
        <strain evidence="1">BV-YZ2020</strain>
    </source>
</reference>
<accession>A0ACB9NK28</accession>
<dbReference type="Proteomes" id="UP000828941">
    <property type="component" value="Chromosome 6"/>
</dbReference>
<evidence type="ECO:0000313" key="1">
    <source>
        <dbReference type="EMBL" id="KAI4336204.1"/>
    </source>
</evidence>
<sequence length="71" mass="7792">MGGFQFQFQPKSLAAVVIVAFLIASDNPPAASALHPYGFQKNCAIAVDSKVVGSRKMVGAWWKRKLLWGRE</sequence>
<evidence type="ECO:0000313" key="2">
    <source>
        <dbReference type="Proteomes" id="UP000828941"/>
    </source>
</evidence>
<organism evidence="1 2">
    <name type="scientific">Bauhinia variegata</name>
    <name type="common">Purple orchid tree</name>
    <name type="synonym">Phanera variegata</name>
    <dbReference type="NCBI Taxonomy" id="167791"/>
    <lineage>
        <taxon>Eukaryota</taxon>
        <taxon>Viridiplantae</taxon>
        <taxon>Streptophyta</taxon>
        <taxon>Embryophyta</taxon>
        <taxon>Tracheophyta</taxon>
        <taxon>Spermatophyta</taxon>
        <taxon>Magnoliopsida</taxon>
        <taxon>eudicotyledons</taxon>
        <taxon>Gunneridae</taxon>
        <taxon>Pentapetalae</taxon>
        <taxon>rosids</taxon>
        <taxon>fabids</taxon>
        <taxon>Fabales</taxon>
        <taxon>Fabaceae</taxon>
        <taxon>Cercidoideae</taxon>
        <taxon>Cercideae</taxon>
        <taxon>Bauhiniinae</taxon>
        <taxon>Bauhinia</taxon>
    </lineage>
</organism>
<gene>
    <name evidence="1" type="ORF">L6164_014760</name>
</gene>
<name>A0ACB9NK28_BAUVA</name>
<protein>
    <submittedName>
        <fullName evidence="1">Uncharacterized protein</fullName>
    </submittedName>
</protein>
<dbReference type="EMBL" id="CM039431">
    <property type="protein sequence ID" value="KAI4336204.1"/>
    <property type="molecule type" value="Genomic_DNA"/>
</dbReference>
<proteinExistence type="predicted"/>
<comment type="caution">
    <text evidence="1">The sequence shown here is derived from an EMBL/GenBank/DDBJ whole genome shotgun (WGS) entry which is preliminary data.</text>
</comment>
<keyword evidence="2" id="KW-1185">Reference proteome</keyword>